<feature type="transmembrane region" description="Helical" evidence="8">
    <location>
        <begin position="13"/>
        <end position="34"/>
    </location>
</feature>
<evidence type="ECO:0000256" key="5">
    <source>
        <dbReference type="ARBA" id="ARBA00023224"/>
    </source>
</evidence>
<evidence type="ECO:0000256" key="2">
    <source>
        <dbReference type="ARBA" id="ARBA00022692"/>
    </source>
</evidence>
<keyword evidence="12" id="KW-1185">Reference proteome</keyword>
<comment type="subcellular location">
    <subcellularLocation>
        <location evidence="1">Membrane</location>
        <topology evidence="1">Multi-pass membrane protein</topology>
    </subcellularLocation>
</comment>
<dbReference type="CDD" id="cd11386">
    <property type="entry name" value="MCP_signal"/>
    <property type="match status" value="1"/>
</dbReference>
<dbReference type="Proteomes" id="UP000243451">
    <property type="component" value="Unassembled WGS sequence"/>
</dbReference>
<dbReference type="CDD" id="cd06225">
    <property type="entry name" value="HAMP"/>
    <property type="match status" value="1"/>
</dbReference>
<dbReference type="PROSITE" id="PS50111">
    <property type="entry name" value="CHEMOTAXIS_TRANSDUC_2"/>
    <property type="match status" value="1"/>
</dbReference>
<dbReference type="EMBL" id="PPSK01000004">
    <property type="protein sequence ID" value="POB04455.1"/>
    <property type="molecule type" value="Genomic_DNA"/>
</dbReference>
<dbReference type="PROSITE" id="PS50885">
    <property type="entry name" value="HAMP"/>
    <property type="match status" value="1"/>
</dbReference>
<evidence type="ECO:0000256" key="4">
    <source>
        <dbReference type="ARBA" id="ARBA00023136"/>
    </source>
</evidence>
<accession>A0A2P4EWS2</accession>
<name>A0A2P4EWS2_9GAMM</name>
<evidence type="ECO:0000256" key="3">
    <source>
        <dbReference type="ARBA" id="ARBA00022989"/>
    </source>
</evidence>
<evidence type="ECO:0000256" key="6">
    <source>
        <dbReference type="ARBA" id="ARBA00029447"/>
    </source>
</evidence>
<evidence type="ECO:0000256" key="7">
    <source>
        <dbReference type="PROSITE-ProRule" id="PRU00284"/>
    </source>
</evidence>
<keyword evidence="3 8" id="KW-1133">Transmembrane helix</keyword>
<dbReference type="SMART" id="SM00283">
    <property type="entry name" value="MA"/>
    <property type="match status" value="1"/>
</dbReference>
<dbReference type="Pfam" id="PF00672">
    <property type="entry name" value="HAMP"/>
    <property type="match status" value="1"/>
</dbReference>
<evidence type="ECO:0000256" key="1">
    <source>
        <dbReference type="ARBA" id="ARBA00004141"/>
    </source>
</evidence>
<dbReference type="OrthoDB" id="6354441at2"/>
<proteinExistence type="inferred from homology"/>
<dbReference type="PANTHER" id="PTHR32089">
    <property type="entry name" value="METHYL-ACCEPTING CHEMOTAXIS PROTEIN MCPB"/>
    <property type="match status" value="1"/>
</dbReference>
<feature type="transmembrane region" description="Helical" evidence="8">
    <location>
        <begin position="121"/>
        <end position="144"/>
    </location>
</feature>
<evidence type="ECO:0000256" key="8">
    <source>
        <dbReference type="SAM" id="Phobius"/>
    </source>
</evidence>
<keyword evidence="2 8" id="KW-0812">Transmembrane</keyword>
<dbReference type="FunFam" id="1.10.287.950:FF:000001">
    <property type="entry name" value="Methyl-accepting chemotaxis sensory transducer"/>
    <property type="match status" value="1"/>
</dbReference>
<evidence type="ECO:0000313" key="12">
    <source>
        <dbReference type="Proteomes" id="UP000243451"/>
    </source>
</evidence>
<dbReference type="AlphaFoldDB" id="A0A2P4EWS2"/>
<protein>
    <submittedName>
        <fullName evidence="11">Methyl-accepting chemotaxis protein</fullName>
    </submittedName>
</protein>
<dbReference type="Gene3D" id="1.10.287.950">
    <property type="entry name" value="Methyl-accepting chemotaxis protein"/>
    <property type="match status" value="1"/>
</dbReference>
<feature type="domain" description="HAMP" evidence="10">
    <location>
        <begin position="142"/>
        <end position="195"/>
    </location>
</feature>
<comment type="caution">
    <text evidence="11">The sequence shown here is derived from an EMBL/GenBank/DDBJ whole genome shotgun (WGS) entry which is preliminary data.</text>
</comment>
<feature type="domain" description="Methyl-accepting transducer" evidence="9">
    <location>
        <begin position="200"/>
        <end position="436"/>
    </location>
</feature>
<dbReference type="InterPro" id="IPR003660">
    <property type="entry name" value="HAMP_dom"/>
</dbReference>
<keyword evidence="5 7" id="KW-0807">Transducer</keyword>
<evidence type="ECO:0000259" key="9">
    <source>
        <dbReference type="PROSITE" id="PS50111"/>
    </source>
</evidence>
<dbReference type="PANTHER" id="PTHR32089:SF119">
    <property type="entry name" value="METHYL-ACCEPTING CHEMOTAXIS PROTEIN CTPL"/>
    <property type="match status" value="1"/>
</dbReference>
<dbReference type="InterPro" id="IPR004089">
    <property type="entry name" value="MCPsignal_dom"/>
</dbReference>
<dbReference type="GO" id="GO:0016020">
    <property type="term" value="C:membrane"/>
    <property type="evidence" value="ECO:0007669"/>
    <property type="project" value="UniProtKB-SubCell"/>
</dbReference>
<evidence type="ECO:0000313" key="11">
    <source>
        <dbReference type="EMBL" id="POB04455.1"/>
    </source>
</evidence>
<dbReference type="GO" id="GO:0007165">
    <property type="term" value="P:signal transduction"/>
    <property type="evidence" value="ECO:0007669"/>
    <property type="project" value="UniProtKB-KW"/>
</dbReference>
<gene>
    <name evidence="11" type="ORF">C1949_05630</name>
</gene>
<dbReference type="SUPFAM" id="SSF58104">
    <property type="entry name" value="Methyl-accepting chemotaxis protein (MCP) signaling domain"/>
    <property type="match status" value="1"/>
</dbReference>
<organism evidence="11 12">
    <name type="scientific">Halopseudomonas oceani</name>
    <dbReference type="NCBI Taxonomy" id="1708783"/>
    <lineage>
        <taxon>Bacteria</taxon>
        <taxon>Pseudomonadati</taxon>
        <taxon>Pseudomonadota</taxon>
        <taxon>Gammaproteobacteria</taxon>
        <taxon>Pseudomonadales</taxon>
        <taxon>Pseudomonadaceae</taxon>
        <taxon>Halopseudomonas</taxon>
    </lineage>
</organism>
<keyword evidence="4 8" id="KW-0472">Membrane</keyword>
<evidence type="ECO:0000259" key="10">
    <source>
        <dbReference type="PROSITE" id="PS50885"/>
    </source>
</evidence>
<comment type="similarity">
    <text evidence="6">Belongs to the methyl-accepting chemotaxis (MCP) protein family.</text>
</comment>
<sequence>MQSFKNLPLKFKFWALNGVAFAATLMLVLVAIWVEQHSIEQTRQELAQVLASEQPANGKVHGLNWITLPNGAQPAPGRWLEASQLGSDQQRYTGAWTASDGRALAVEHLGFIALLIERAPLYAGVVTVLMLMVLFFSQLLILFITRHIITLRDVMLAVENSGDLTLRAPCSAHDEVGSMARAFNAMQEAQQKVVGAVRQAALELDQRSRGLADTMIRMRDGMIVQQGETDQVAAAVNEMSATVQDIAGSTSLSRDQSNQANTLATRGRDQVYQVRKTITGLVTSIDRCTEHMHQLSTHSQEISGVVRVIREIAEQTNLLALNAAIEAARAGESGRGFAVVADEVRALAQRVQNSTDDIQRMIEALQGGTEVAVEDMQASASLTHDSVQQVADAGESLQEIADAVSQISEGNSEIASAVEQQSMAADAITQSVVEIRDVTERTVEQTAQSADTSDQLAKLAHQLTEAVSRLRT</sequence>
<dbReference type="RefSeq" id="WP_104737502.1">
    <property type="nucleotide sequence ID" value="NZ_BMHR01000003.1"/>
</dbReference>
<dbReference type="SMART" id="SM00304">
    <property type="entry name" value="HAMP"/>
    <property type="match status" value="2"/>
</dbReference>
<dbReference type="GO" id="GO:0006935">
    <property type="term" value="P:chemotaxis"/>
    <property type="evidence" value="ECO:0007669"/>
    <property type="project" value="UniProtKB-ARBA"/>
</dbReference>
<reference evidence="11 12" key="1">
    <citation type="submission" date="2018-01" db="EMBL/GenBank/DDBJ databases">
        <title>Draft genome of the type strain Pseudomonas oceani DSM 100277 isolated from the deep water in Okinawa trough, northwestern Pacific Ocean.</title>
        <authorList>
            <person name="Gomila M."/>
            <person name="Mulet M."/>
            <person name="Garcia-Valdes E."/>
            <person name="Lalucat J."/>
        </authorList>
    </citation>
    <scope>NUCLEOTIDE SEQUENCE [LARGE SCALE GENOMIC DNA]</scope>
    <source>
        <strain evidence="11 12">DSM 100277</strain>
    </source>
</reference>
<dbReference type="Pfam" id="PF00015">
    <property type="entry name" value="MCPsignal"/>
    <property type="match status" value="1"/>
</dbReference>